<proteinExistence type="predicted"/>
<organism evidence="2 3">
    <name type="scientific">Paralvinella palmiformis</name>
    <dbReference type="NCBI Taxonomy" id="53620"/>
    <lineage>
        <taxon>Eukaryota</taxon>
        <taxon>Metazoa</taxon>
        <taxon>Spiralia</taxon>
        <taxon>Lophotrochozoa</taxon>
        <taxon>Annelida</taxon>
        <taxon>Polychaeta</taxon>
        <taxon>Sedentaria</taxon>
        <taxon>Canalipalpata</taxon>
        <taxon>Terebellida</taxon>
        <taxon>Terebelliformia</taxon>
        <taxon>Alvinellidae</taxon>
        <taxon>Paralvinella</taxon>
    </lineage>
</organism>
<evidence type="ECO:0000313" key="3">
    <source>
        <dbReference type="Proteomes" id="UP001208570"/>
    </source>
</evidence>
<keyword evidence="3" id="KW-1185">Reference proteome</keyword>
<dbReference type="EMBL" id="JAODUP010000905">
    <property type="protein sequence ID" value="KAK2142855.1"/>
    <property type="molecule type" value="Genomic_DNA"/>
</dbReference>
<dbReference type="Gene3D" id="2.30.90.10">
    <property type="entry name" value="Heparin-binding Growth Factor, Midkine, Chain A- C-terminal Domain"/>
    <property type="match status" value="2"/>
</dbReference>
<dbReference type="InterPro" id="IPR038130">
    <property type="entry name" value="PTN/MK_C_dom_sf"/>
</dbReference>
<sequence length="236" mass="27610">MGKEKKRKAAAFKCQYDEKSVKWQPCDPKTKKQKKIIPLTKHQPKRCPSEKILTRDCVNVKEEKKKIADVTCQYDEIAVKWQPCNPKTKKQKKIIPLKKDQPKTCPSSKTLTRDCVKDKEEKKKATHLKCQYDEKSVKWQPCDPKTKTQEKIIPLKKDQPKACPPNETLTRYCVKDKEEKKKATHLKCQYDEKSVKWQPCDPKTKTQEKIIPLKKDQPKACPPNETLTRYCVKGRT</sequence>
<dbReference type="Proteomes" id="UP001208570">
    <property type="component" value="Unassembled WGS sequence"/>
</dbReference>
<name>A0AAD9MRJ6_9ANNE</name>
<comment type="caution">
    <text evidence="2">The sequence shown here is derived from an EMBL/GenBank/DDBJ whole genome shotgun (WGS) entry which is preliminary data.</text>
</comment>
<evidence type="ECO:0000256" key="1">
    <source>
        <dbReference type="SAM" id="MobiDB-lite"/>
    </source>
</evidence>
<protein>
    <submittedName>
        <fullName evidence="2">Uncharacterized protein</fullName>
    </submittedName>
</protein>
<evidence type="ECO:0000313" key="2">
    <source>
        <dbReference type="EMBL" id="KAK2142855.1"/>
    </source>
</evidence>
<reference evidence="2" key="1">
    <citation type="journal article" date="2023" name="Mol. Biol. Evol.">
        <title>Third-Generation Sequencing Reveals the Adaptive Role of the Epigenome in Three Deep-Sea Polychaetes.</title>
        <authorList>
            <person name="Perez M."/>
            <person name="Aroh O."/>
            <person name="Sun Y."/>
            <person name="Lan Y."/>
            <person name="Juniper S.K."/>
            <person name="Young C.R."/>
            <person name="Angers B."/>
            <person name="Qian P.Y."/>
        </authorList>
    </citation>
    <scope>NUCLEOTIDE SEQUENCE</scope>
    <source>
        <strain evidence="2">P08H-3</strain>
    </source>
</reference>
<accession>A0AAD9MRJ6</accession>
<gene>
    <name evidence="2" type="ORF">LSH36_905g00006</name>
</gene>
<feature type="region of interest" description="Disordered" evidence="1">
    <location>
        <begin position="90"/>
        <end position="110"/>
    </location>
</feature>
<dbReference type="AlphaFoldDB" id="A0AAD9MRJ6"/>